<dbReference type="EMBL" id="JACOPE010000001">
    <property type="protein sequence ID" value="MBC5682847.1"/>
    <property type="molecule type" value="Genomic_DNA"/>
</dbReference>
<sequence>MIEENWLLDIPSFLPEYEAGMNYGYKNKPGKNLETLLRKTSNNHCMYCYSLLKNDRVNIGHLEHSIEKKLDEEHLTECTPNIAIACPNCNLSLKRVGEQERLEKLEEAKKEFVLEVQCDGKECKVECESYKKLKKEYCKKSRIILQPFGVKGENSNQEYRIQYDVYNAEFVPSQKYSYSDEDIDYIEHHINQFKLNDAGFKTKALADFVEDVIEADGKYRENSEYPNYIVDLFKEKIKGMEQEKVLRLCEQIHIKNITLFRS</sequence>
<evidence type="ECO:0000313" key="1">
    <source>
        <dbReference type="EMBL" id="MBC5682847.1"/>
    </source>
</evidence>
<organism evidence="1 2">
    <name type="scientific">Ruminococcus hominis</name>
    <dbReference type="NCBI Taxonomy" id="2763065"/>
    <lineage>
        <taxon>Bacteria</taxon>
        <taxon>Bacillati</taxon>
        <taxon>Bacillota</taxon>
        <taxon>Clostridia</taxon>
        <taxon>Eubacteriales</taxon>
        <taxon>Oscillospiraceae</taxon>
        <taxon>Ruminococcus</taxon>
    </lineage>
</organism>
<accession>A0ABR7G5Z1</accession>
<dbReference type="Proteomes" id="UP000631576">
    <property type="component" value="Unassembled WGS sequence"/>
</dbReference>
<proteinExistence type="predicted"/>
<gene>
    <name evidence="1" type="ORF">H8S40_04565</name>
</gene>
<dbReference type="RefSeq" id="WP_186864683.1">
    <property type="nucleotide sequence ID" value="NZ_JACOPE010000001.1"/>
</dbReference>
<evidence type="ECO:0000313" key="2">
    <source>
        <dbReference type="Proteomes" id="UP000631576"/>
    </source>
</evidence>
<name>A0ABR7G5Z1_9FIRM</name>
<evidence type="ECO:0008006" key="3">
    <source>
        <dbReference type="Google" id="ProtNLM"/>
    </source>
</evidence>
<protein>
    <recommendedName>
        <fullName evidence="3">HNH endonuclease</fullName>
    </recommendedName>
</protein>
<reference evidence="1 2" key="1">
    <citation type="submission" date="2020-08" db="EMBL/GenBank/DDBJ databases">
        <title>Genome public.</title>
        <authorList>
            <person name="Liu C."/>
            <person name="Sun Q."/>
        </authorList>
    </citation>
    <scope>NUCLEOTIDE SEQUENCE [LARGE SCALE GENOMIC DNA]</scope>
    <source>
        <strain evidence="1 2">NSJ-13</strain>
    </source>
</reference>
<keyword evidence="2" id="KW-1185">Reference proteome</keyword>
<comment type="caution">
    <text evidence="1">The sequence shown here is derived from an EMBL/GenBank/DDBJ whole genome shotgun (WGS) entry which is preliminary data.</text>
</comment>